<feature type="region of interest" description="Disordered" evidence="1">
    <location>
        <begin position="1"/>
        <end position="32"/>
    </location>
</feature>
<protein>
    <submittedName>
        <fullName evidence="2">12189_t:CDS:1</fullName>
    </submittedName>
</protein>
<keyword evidence="3" id="KW-1185">Reference proteome</keyword>
<gene>
    <name evidence="2" type="ORF">ALEPTO_LOCUS7321</name>
</gene>
<dbReference type="AlphaFoldDB" id="A0A9N9G7A3"/>
<evidence type="ECO:0000256" key="1">
    <source>
        <dbReference type="SAM" id="MobiDB-lite"/>
    </source>
</evidence>
<name>A0A9N9G7A3_9GLOM</name>
<feature type="compositionally biased region" description="Low complexity" evidence="1">
    <location>
        <begin position="14"/>
        <end position="26"/>
    </location>
</feature>
<reference evidence="2" key="1">
    <citation type="submission" date="2021-06" db="EMBL/GenBank/DDBJ databases">
        <authorList>
            <person name="Kallberg Y."/>
            <person name="Tangrot J."/>
            <person name="Rosling A."/>
        </authorList>
    </citation>
    <scope>NUCLEOTIDE SEQUENCE</scope>
    <source>
        <strain evidence="2">FL130A</strain>
    </source>
</reference>
<comment type="caution">
    <text evidence="2">The sequence shown here is derived from an EMBL/GenBank/DDBJ whole genome shotgun (WGS) entry which is preliminary data.</text>
</comment>
<accession>A0A9N9G7A3</accession>
<organism evidence="2 3">
    <name type="scientific">Ambispora leptoticha</name>
    <dbReference type="NCBI Taxonomy" id="144679"/>
    <lineage>
        <taxon>Eukaryota</taxon>
        <taxon>Fungi</taxon>
        <taxon>Fungi incertae sedis</taxon>
        <taxon>Mucoromycota</taxon>
        <taxon>Glomeromycotina</taxon>
        <taxon>Glomeromycetes</taxon>
        <taxon>Archaeosporales</taxon>
        <taxon>Ambisporaceae</taxon>
        <taxon>Ambispora</taxon>
    </lineage>
</organism>
<dbReference type="EMBL" id="CAJVPS010003093">
    <property type="protein sequence ID" value="CAG8582307.1"/>
    <property type="molecule type" value="Genomic_DNA"/>
</dbReference>
<proteinExistence type="predicted"/>
<dbReference type="Proteomes" id="UP000789508">
    <property type="component" value="Unassembled WGS sequence"/>
</dbReference>
<feature type="non-terminal residue" evidence="2">
    <location>
        <position position="86"/>
    </location>
</feature>
<evidence type="ECO:0000313" key="3">
    <source>
        <dbReference type="Proteomes" id="UP000789508"/>
    </source>
</evidence>
<sequence length="86" mass="9596">MGHLKRNTEDDASNSDNNASNNNEDALNSDEDIPIIDNAYDLKAVKTISEKLAQSSFWRYTGIHILLQHDTPKMKASQTIAKIHNG</sequence>
<evidence type="ECO:0000313" key="2">
    <source>
        <dbReference type="EMBL" id="CAG8582307.1"/>
    </source>
</evidence>